<evidence type="ECO:0000313" key="3">
    <source>
        <dbReference type="Proteomes" id="UP000317663"/>
    </source>
</evidence>
<feature type="region of interest" description="Disordered" evidence="1">
    <location>
        <begin position="73"/>
        <end position="113"/>
    </location>
</feature>
<feature type="compositionally biased region" description="Low complexity" evidence="1">
    <location>
        <begin position="1008"/>
        <end position="1029"/>
    </location>
</feature>
<accession>A0A502GGS2</accession>
<feature type="region of interest" description="Disordered" evidence="1">
    <location>
        <begin position="1008"/>
        <end position="1041"/>
    </location>
</feature>
<comment type="caution">
    <text evidence="2">The sequence shown here is derived from an EMBL/GenBank/DDBJ whole genome shotgun (WGS) entry which is preliminary data.</text>
</comment>
<gene>
    <name evidence="2" type="ORF">EAH77_16435</name>
</gene>
<sequence>MDDNSLDFDPDAGKNNKGNSAKSEITPELEEIITVLSELNTTVSQVLGANQQAADQLKADARAETQKTKQEVAAQIHDQRSQEDEAARVKRREENERKHAQRQEEQSNIAQDQQNAFGKKFTQYLSLYRNLPHFLEDARGSLANLEDHMGTGNKVFDTLNNTMSKISTVLKDSWQDIATAISAKYIMQSSLQNQIDYGDVSNKFGAANETGKYENAAGIFGRMSESMQSNGVAGLPQLVSGELSKIGRKIGENTDAVASVAKDMGNQARFQNVDKLTDTIENIGFLSKTMGQSMDSLRDYYVENQRTYGKSMEKTSKDLWEVTATRDKMQKQLATDLQVRKDSGEINEAEYQLELDKLATQKEYYDGLMEVSSTLRKQGTSMTQISKTYATNLKYMQQMGYAGKEAVENAKQLTDAIHNTDTASDPVKLMGGKAISEQLSQQFKGKDHDTILKELQDKGITKDTGYAGKEGELANLIDANNRGGNALIFEDLFKGIDGDDKLKKNMNSQYGMSMDSGKLKEAIRLSGIQSPDQKWNNGNVEMLAQNMGTDKKTALNLMQQLEKVGYSADKYQAQVDSAAPLPEDVEATKAASKDRVELKAKEHWLTNIGDWIGSVKDTIMAQTPILAGILALMIAWKARAFKNMVKKIYKGGRDLLGRRRGGGGGDDGEDSGGGDSGGGDDGGNEGDSEKDRKRRRRLRRQRRNNRIRNRGGRGRLGRLRNLAGSISDNVRGGADRLGALKDSKFFGKAQKMFSGAKALATDGLDALSVPDFVKNMIKSTGTSILGEGTMSKLGGMGEGLLGAGKGMLKGVPLIGTALTAADQVYKHKDDESSTTDKGIKIAGGIGGSMAGMAAGASLGGTTGAAIGSIVPGPGTAIGGAIGTTIGAIAGGIIGEKAGDVISDWAVDTKDSIIKGASDAGDYIGAKVSKAGDWISGMFSSDDDKKIKETTGAVTAGALSLPNPASTLNTPVATTVLDPKVENLLKDMLLTQDEIQQYTSPQMAASAQTATAAKAAASPSSSNGGPQSEGDSQTKGTVKSLNSTNGKLTIEIPNFGSKLNQYNNENSQYKWWKLW</sequence>
<evidence type="ECO:0000313" key="2">
    <source>
        <dbReference type="EMBL" id="TPG60156.1"/>
    </source>
</evidence>
<protein>
    <submittedName>
        <fullName evidence="2">Uncharacterized protein</fullName>
    </submittedName>
</protein>
<name>A0A502GGS2_9GAMM</name>
<feature type="compositionally biased region" description="Acidic residues" evidence="1">
    <location>
        <begin position="1"/>
        <end position="10"/>
    </location>
</feature>
<dbReference type="EMBL" id="RCZD01000008">
    <property type="protein sequence ID" value="TPG60156.1"/>
    <property type="molecule type" value="Genomic_DNA"/>
</dbReference>
<feature type="region of interest" description="Disordered" evidence="1">
    <location>
        <begin position="1"/>
        <end position="26"/>
    </location>
</feature>
<proteinExistence type="predicted"/>
<feature type="compositionally biased region" description="Polar residues" evidence="1">
    <location>
        <begin position="1030"/>
        <end position="1041"/>
    </location>
</feature>
<feature type="compositionally biased region" description="Basic residues" evidence="1">
    <location>
        <begin position="692"/>
        <end position="718"/>
    </location>
</feature>
<dbReference type="AlphaFoldDB" id="A0A502GGS2"/>
<dbReference type="RefSeq" id="WP_140473884.1">
    <property type="nucleotide sequence ID" value="NZ_RCZD01000008.1"/>
</dbReference>
<feature type="compositionally biased region" description="Basic and acidic residues" evidence="1">
    <location>
        <begin position="77"/>
        <end position="105"/>
    </location>
</feature>
<organism evidence="2 3">
    <name type="scientific">Ewingella americana</name>
    <dbReference type="NCBI Taxonomy" id="41202"/>
    <lineage>
        <taxon>Bacteria</taxon>
        <taxon>Pseudomonadati</taxon>
        <taxon>Pseudomonadota</taxon>
        <taxon>Gammaproteobacteria</taxon>
        <taxon>Enterobacterales</taxon>
        <taxon>Yersiniaceae</taxon>
        <taxon>Ewingella</taxon>
    </lineage>
</organism>
<evidence type="ECO:0000256" key="1">
    <source>
        <dbReference type="SAM" id="MobiDB-lite"/>
    </source>
</evidence>
<keyword evidence="3" id="KW-1185">Reference proteome</keyword>
<dbReference type="Proteomes" id="UP000317663">
    <property type="component" value="Unassembled WGS sequence"/>
</dbReference>
<reference evidence="2 3" key="1">
    <citation type="journal article" date="2019" name="Environ. Microbiol.">
        <title>Species interactions and distinct microbial communities in high Arctic permafrost affected cryosols are associated with the CH4 and CO2 gas fluxes.</title>
        <authorList>
            <person name="Altshuler I."/>
            <person name="Hamel J."/>
            <person name="Turney S."/>
            <person name="Magnuson E."/>
            <person name="Levesque R."/>
            <person name="Greer C."/>
            <person name="Whyte L.G."/>
        </authorList>
    </citation>
    <scope>NUCLEOTIDE SEQUENCE [LARGE SCALE GENOMIC DNA]</scope>
    <source>
        <strain evidence="2 3">E4</strain>
    </source>
</reference>
<feature type="region of interest" description="Disordered" evidence="1">
    <location>
        <begin position="656"/>
        <end position="718"/>
    </location>
</feature>